<organism evidence="3 4">
    <name type="scientific">Phlyctema vagabunda</name>
    <dbReference type="NCBI Taxonomy" id="108571"/>
    <lineage>
        <taxon>Eukaryota</taxon>
        <taxon>Fungi</taxon>
        <taxon>Dikarya</taxon>
        <taxon>Ascomycota</taxon>
        <taxon>Pezizomycotina</taxon>
        <taxon>Leotiomycetes</taxon>
        <taxon>Helotiales</taxon>
        <taxon>Dermateaceae</taxon>
        <taxon>Phlyctema</taxon>
    </lineage>
</organism>
<accession>A0ABR4PAB8</accession>
<evidence type="ECO:0000313" key="4">
    <source>
        <dbReference type="Proteomes" id="UP001629113"/>
    </source>
</evidence>
<dbReference type="Pfam" id="PF24803">
    <property type="entry name" value="DUF7704"/>
    <property type="match status" value="1"/>
</dbReference>
<feature type="transmembrane region" description="Helical" evidence="1">
    <location>
        <begin position="87"/>
        <end position="107"/>
    </location>
</feature>
<evidence type="ECO:0000259" key="2">
    <source>
        <dbReference type="Pfam" id="PF24803"/>
    </source>
</evidence>
<name>A0ABR4PAB8_9HELO</name>
<feature type="transmembrane region" description="Helical" evidence="1">
    <location>
        <begin position="12"/>
        <end position="36"/>
    </location>
</feature>
<dbReference type="InterPro" id="IPR056121">
    <property type="entry name" value="DUF7704"/>
</dbReference>
<evidence type="ECO:0000313" key="3">
    <source>
        <dbReference type="EMBL" id="KAL3420207.1"/>
    </source>
</evidence>
<dbReference type="PANTHER" id="PTHR37019:SF2">
    <property type="entry name" value="EXPERA DOMAIN-CONTAINING PROTEIN"/>
    <property type="match status" value="1"/>
</dbReference>
<gene>
    <name evidence="3" type="ORF">PVAG01_08706</name>
</gene>
<feature type="domain" description="DUF7704" evidence="2">
    <location>
        <begin position="3"/>
        <end position="144"/>
    </location>
</feature>
<keyword evidence="1" id="KW-0812">Transmembrane</keyword>
<dbReference type="Proteomes" id="UP001629113">
    <property type="component" value="Unassembled WGS sequence"/>
</dbReference>
<keyword evidence="1" id="KW-0472">Membrane</keyword>
<reference evidence="3 4" key="1">
    <citation type="submission" date="2024-06" db="EMBL/GenBank/DDBJ databases">
        <title>Complete genome of Phlyctema vagabunda strain 19-DSS-EL-015.</title>
        <authorList>
            <person name="Fiorenzani C."/>
        </authorList>
    </citation>
    <scope>NUCLEOTIDE SEQUENCE [LARGE SCALE GENOMIC DNA]</scope>
    <source>
        <strain evidence="3 4">19-DSS-EL-015</strain>
    </source>
</reference>
<proteinExistence type="predicted"/>
<keyword evidence="4" id="KW-1185">Reference proteome</keyword>
<protein>
    <recommendedName>
        <fullName evidence="2">DUF7704 domain-containing protein</fullName>
    </recommendedName>
</protein>
<feature type="transmembrane region" description="Helical" evidence="1">
    <location>
        <begin position="119"/>
        <end position="143"/>
    </location>
</feature>
<evidence type="ECO:0000256" key="1">
    <source>
        <dbReference type="SAM" id="Phobius"/>
    </source>
</evidence>
<dbReference type="EMBL" id="JBFCZG010000007">
    <property type="protein sequence ID" value="KAL3420207.1"/>
    <property type="molecule type" value="Genomic_DNA"/>
</dbReference>
<sequence length="158" mass="17350">MTSILPPFPKFVMTVFEPISLVAGAVAPFLSAEWFIAEQIPLSLQTSVTDNARMVAMQLGNIYLLLMMVGVGVLYTTTEAKVVRNYVVALWVADIGHVVVTAQVLGYDSLVDIGSWNSMTWGNVGVTVFLFLTRTAYLMGVFGPDLQPATLRRHEKHS</sequence>
<comment type="caution">
    <text evidence="3">The sequence shown here is derived from an EMBL/GenBank/DDBJ whole genome shotgun (WGS) entry which is preliminary data.</text>
</comment>
<feature type="transmembrane region" description="Helical" evidence="1">
    <location>
        <begin position="56"/>
        <end position="75"/>
    </location>
</feature>
<dbReference type="PANTHER" id="PTHR37019">
    <property type="entry name" value="CHROMOSOME 1, WHOLE GENOME SHOTGUN SEQUENCE"/>
    <property type="match status" value="1"/>
</dbReference>
<keyword evidence="1" id="KW-1133">Transmembrane helix</keyword>